<dbReference type="InterPro" id="IPR015943">
    <property type="entry name" value="WD40/YVTN_repeat-like_dom_sf"/>
</dbReference>
<evidence type="ECO:0000259" key="4">
    <source>
        <dbReference type="Pfam" id="PF07495"/>
    </source>
</evidence>
<dbReference type="SUPFAM" id="SSF50978">
    <property type="entry name" value="WD40 repeat-like"/>
    <property type="match status" value="1"/>
</dbReference>
<dbReference type="PANTHER" id="PTHR34220">
    <property type="entry name" value="SENSOR HISTIDINE KINASE YPDA"/>
    <property type="match status" value="1"/>
</dbReference>
<accession>A0A9X2AIR5</accession>
<reference evidence="5" key="1">
    <citation type="submission" date="2022-02" db="EMBL/GenBank/DDBJ databases">
        <title>Polaribacter sp. MSW13, isolated from seawater.</title>
        <authorList>
            <person name="Kristyanto S."/>
            <person name="Jung J."/>
            <person name="Jeon C.O."/>
        </authorList>
    </citation>
    <scope>NUCLEOTIDE SEQUENCE</scope>
    <source>
        <strain evidence="5">MSW13</strain>
    </source>
</reference>
<dbReference type="InterPro" id="IPR011110">
    <property type="entry name" value="Reg_prop"/>
</dbReference>
<evidence type="ECO:0000313" key="6">
    <source>
        <dbReference type="Proteomes" id="UP001139369"/>
    </source>
</evidence>
<keyword evidence="1" id="KW-0812">Transmembrane</keyword>
<dbReference type="PANTHER" id="PTHR34220:SF7">
    <property type="entry name" value="SENSOR HISTIDINE KINASE YPDA"/>
    <property type="match status" value="1"/>
</dbReference>
<name>A0A9X2AIR5_9FLAO</name>
<protein>
    <submittedName>
        <fullName evidence="5">Histidine kinase</fullName>
    </submittedName>
</protein>
<keyword evidence="6" id="KW-1185">Reference proteome</keyword>
<dbReference type="InterPro" id="IPR036322">
    <property type="entry name" value="WD40_repeat_dom_sf"/>
</dbReference>
<dbReference type="GO" id="GO:0016020">
    <property type="term" value="C:membrane"/>
    <property type="evidence" value="ECO:0007669"/>
    <property type="project" value="InterPro"/>
</dbReference>
<dbReference type="RefSeq" id="WP_242177470.1">
    <property type="nucleotide sequence ID" value="NZ_JAKQYM010000002.1"/>
</dbReference>
<keyword evidence="5" id="KW-0418">Kinase</keyword>
<feature type="signal peptide" evidence="2">
    <location>
        <begin position="1"/>
        <end position="21"/>
    </location>
</feature>
<dbReference type="Gene3D" id="3.30.565.10">
    <property type="entry name" value="Histidine kinase-like ATPase, C-terminal domain"/>
    <property type="match status" value="1"/>
</dbReference>
<comment type="caution">
    <text evidence="5">The sequence shown here is derived from an EMBL/GenBank/DDBJ whole genome shotgun (WGS) entry which is preliminary data.</text>
</comment>
<dbReference type="Gene3D" id="2.60.40.10">
    <property type="entry name" value="Immunoglobulins"/>
    <property type="match status" value="1"/>
</dbReference>
<keyword evidence="1" id="KW-1133">Transmembrane helix</keyword>
<dbReference type="Pfam" id="PF07495">
    <property type="entry name" value="Y_Y_Y"/>
    <property type="match status" value="1"/>
</dbReference>
<gene>
    <name evidence="5" type="ORF">MC378_04195</name>
</gene>
<dbReference type="InterPro" id="IPR050640">
    <property type="entry name" value="Bact_2-comp_sensor_kinase"/>
</dbReference>
<dbReference type="Gene3D" id="2.130.10.10">
    <property type="entry name" value="YVTN repeat-like/Quinoprotein amine dehydrogenase"/>
    <property type="match status" value="1"/>
</dbReference>
<evidence type="ECO:0000256" key="1">
    <source>
        <dbReference type="SAM" id="Phobius"/>
    </source>
</evidence>
<evidence type="ECO:0000256" key="2">
    <source>
        <dbReference type="SAM" id="SignalP"/>
    </source>
</evidence>
<feature type="domain" description="Two component regulator three Y" evidence="4">
    <location>
        <begin position="348"/>
        <end position="403"/>
    </location>
</feature>
<feature type="chain" id="PRO_5040978548" evidence="2">
    <location>
        <begin position="22"/>
        <end position="660"/>
    </location>
</feature>
<sequence length="660" mass="76186">MKKVTKIIFLAFLFISVATFSQQNKLQHFSVKDGLPSNTVNDIIQDEIGYLWLATDKGLVQFDGNEFKHQTIHSTSKVNSLFYKNKTLFIGHQKGFFKRKNKLFSYLGKEKVLKVIEINNKIILGTTEGIYELKQDYLQPLQIHTKIDFSIVYDITPFKNSIYIATNKGLWSINKLYKPNKVDKILDENIVSLVINKHRLIAATAKKKLKVIDQNKIVKTISINGNITSIKKILDELWITLENNGIEILKLKDYSFKQRINKYNSSISNQINTVFKDNQNTIWIASKNNGLYKFSQTNYLESNNGNPKIFLENITVNYKTLNFVNGTEIELKSTENNISFTYKTIDLQHPKNIKYRYKLKNTYSPWSTQNRVDFANLSSGKYRFKVQSKIEDKISNEEIIVFTIDTPIYKKGWFLIISFTLLFLVLALIVDANIKSLKNKNQQKINKLKLKNHLLSLEQKALQLQMNPHFIFNVLNGIKSLGNSGNTKELNKTISQFSILLRSILNNSRLEEVSLQNEIETLKNYLDLEQKLNSKTFNYSIEKSLNNIDPEEILIPPMLLQPFIENAIKHGIQPISTNGKITILFKVNHRFLECTILDNGIGIHHAKTPDKNHKSVALKVTKERIQNLSKYSAFSIEEIKSKNAVLGTKVWFKIPLKTDY</sequence>
<dbReference type="EMBL" id="JAKQYM010000002">
    <property type="protein sequence ID" value="MCI2228357.1"/>
    <property type="molecule type" value="Genomic_DNA"/>
</dbReference>
<dbReference type="GO" id="GO:0000155">
    <property type="term" value="F:phosphorelay sensor kinase activity"/>
    <property type="evidence" value="ECO:0007669"/>
    <property type="project" value="InterPro"/>
</dbReference>
<keyword evidence="1" id="KW-0472">Membrane</keyword>
<dbReference type="SUPFAM" id="SSF55874">
    <property type="entry name" value="ATPase domain of HSP90 chaperone/DNA topoisomerase II/histidine kinase"/>
    <property type="match status" value="1"/>
</dbReference>
<keyword evidence="2" id="KW-0732">Signal</keyword>
<dbReference type="InterPro" id="IPR013783">
    <property type="entry name" value="Ig-like_fold"/>
</dbReference>
<keyword evidence="5" id="KW-0808">Transferase</keyword>
<dbReference type="InterPro" id="IPR036890">
    <property type="entry name" value="HATPase_C_sf"/>
</dbReference>
<dbReference type="InterPro" id="IPR010559">
    <property type="entry name" value="Sig_transdc_His_kin_internal"/>
</dbReference>
<dbReference type="Pfam" id="PF06580">
    <property type="entry name" value="His_kinase"/>
    <property type="match status" value="1"/>
</dbReference>
<dbReference type="InterPro" id="IPR011123">
    <property type="entry name" value="Y_Y_Y"/>
</dbReference>
<dbReference type="AlphaFoldDB" id="A0A9X2AIR5"/>
<feature type="domain" description="Signal transduction histidine kinase internal region" evidence="3">
    <location>
        <begin position="458"/>
        <end position="530"/>
    </location>
</feature>
<feature type="transmembrane region" description="Helical" evidence="1">
    <location>
        <begin position="412"/>
        <end position="434"/>
    </location>
</feature>
<proteinExistence type="predicted"/>
<dbReference type="Proteomes" id="UP001139369">
    <property type="component" value="Unassembled WGS sequence"/>
</dbReference>
<organism evidence="5 6">
    <name type="scientific">Polaribacter marinus</name>
    <dbReference type="NCBI Taxonomy" id="2916838"/>
    <lineage>
        <taxon>Bacteria</taxon>
        <taxon>Pseudomonadati</taxon>
        <taxon>Bacteroidota</taxon>
        <taxon>Flavobacteriia</taxon>
        <taxon>Flavobacteriales</taxon>
        <taxon>Flavobacteriaceae</taxon>
    </lineage>
</organism>
<dbReference type="Pfam" id="PF07494">
    <property type="entry name" value="Reg_prop"/>
    <property type="match status" value="1"/>
</dbReference>
<evidence type="ECO:0000259" key="3">
    <source>
        <dbReference type="Pfam" id="PF06580"/>
    </source>
</evidence>
<evidence type="ECO:0000313" key="5">
    <source>
        <dbReference type="EMBL" id="MCI2228357.1"/>
    </source>
</evidence>